<dbReference type="InterPro" id="IPR001119">
    <property type="entry name" value="SLH_dom"/>
</dbReference>
<keyword evidence="2" id="KW-0732">Signal</keyword>
<feature type="domain" description="SLH" evidence="3">
    <location>
        <begin position="588"/>
        <end position="649"/>
    </location>
</feature>
<proteinExistence type="predicted"/>
<dbReference type="Pfam" id="PF00395">
    <property type="entry name" value="SLH"/>
    <property type="match status" value="1"/>
</dbReference>
<accession>A0A1M6PZL5</accession>
<feature type="domain" description="SLH" evidence="3">
    <location>
        <begin position="650"/>
        <end position="710"/>
    </location>
</feature>
<evidence type="ECO:0000313" key="5">
    <source>
        <dbReference type="Proteomes" id="UP000183997"/>
    </source>
</evidence>
<dbReference type="Pfam" id="PF16244">
    <property type="entry name" value="DUF4901"/>
    <property type="match status" value="2"/>
</dbReference>
<feature type="chain" id="PRO_5009920208" evidence="2">
    <location>
        <begin position="25"/>
        <end position="710"/>
    </location>
</feature>
<reference evidence="5" key="1">
    <citation type="submission" date="2016-11" db="EMBL/GenBank/DDBJ databases">
        <authorList>
            <person name="Varghese N."/>
            <person name="Submissions S."/>
        </authorList>
    </citation>
    <scope>NUCLEOTIDE SEQUENCE [LARGE SCALE GENOMIC DNA]</scope>
    <source>
        <strain evidence="5">DSM 10349</strain>
    </source>
</reference>
<dbReference type="AlphaFoldDB" id="A0A1M6PZL5"/>
<evidence type="ECO:0000313" key="4">
    <source>
        <dbReference type="EMBL" id="SHK13390.1"/>
    </source>
</evidence>
<sequence length="710" mass="79918">MIKRLVPWLSGLVLTLCLCGTAMAAEPVIADQQQALELAKKLLPEIVGNQDPEVEFLEDNYRGTDIWSLRLRNELPRPFGPYREGHIEINAKDGSLVSFYYRPNPEDKKTDQQVVDRSQAREIALNYIKKMQPNLISQVRLEDNPVYPYYQNATLELAYSFYWKRVVNGIPVQGDGIGVRVDAVTGKVISYDFTWNEEATFPAPGNGLLRAESVANLVLEKLELYPNYQMNLENGSKQKLTPVYQLNSKYQEFDGYTGQPIDQEGNSKEFAESKRYQQTFSPVIGGAAVPGEYHPGQQIKPTDAQTIAEQFFKQMGYSGKVSRGGNGIESGPGYTIERWNYRIETDQTEKNRIQPQIDVSIETTTGKVVGFRTWNNEPTQSDDKTISSEQAKAIAEKFVTGVLAIGNPVVLRDENYLRRTSDEPYQFSFVRLIHGIPCEYGGFLVSVDSHSGKITDYHLGILPVGISSLSSIIDPVTAGKALKNSQSLELNYRYARDKEYRPMNKVQLVYRLKYYGSGIDAVTGQPLGRDALEIKPKLANHWARGPLELLADSRLLPHGDFNPDEKVTLREALRVLTATPRYYDTNQIKLNFSDIKEGDPDRSIFQKAVQMGILDNKGVLNPSSVLTREQMAVWLVNALGYQELAKSPIKTEVTYQDLENNLYQNHIAFVTALGLLVGDKDGYFHPQQPVTWAELATIVTRVAPRMNNGY</sequence>
<evidence type="ECO:0000256" key="2">
    <source>
        <dbReference type="SAM" id="SignalP"/>
    </source>
</evidence>
<dbReference type="PROSITE" id="PS51272">
    <property type="entry name" value="SLH"/>
    <property type="match status" value="2"/>
</dbReference>
<evidence type="ECO:0000259" key="3">
    <source>
        <dbReference type="PROSITE" id="PS51272"/>
    </source>
</evidence>
<name>A0A1M6PZL5_9FIRM</name>
<evidence type="ECO:0000256" key="1">
    <source>
        <dbReference type="ARBA" id="ARBA00022737"/>
    </source>
</evidence>
<feature type="signal peptide" evidence="2">
    <location>
        <begin position="1"/>
        <end position="24"/>
    </location>
</feature>
<dbReference type="STRING" id="1121421.SAMN02745123_00816"/>
<dbReference type="RefSeq" id="WP_072911133.1">
    <property type="nucleotide sequence ID" value="NZ_FRAR01000007.1"/>
</dbReference>
<keyword evidence="1" id="KW-0677">Repeat</keyword>
<organism evidence="4 5">
    <name type="scientific">Desulforamulus aeronauticus DSM 10349</name>
    <dbReference type="NCBI Taxonomy" id="1121421"/>
    <lineage>
        <taxon>Bacteria</taxon>
        <taxon>Bacillati</taxon>
        <taxon>Bacillota</taxon>
        <taxon>Clostridia</taxon>
        <taxon>Eubacteriales</taxon>
        <taxon>Peptococcaceae</taxon>
        <taxon>Desulforamulus</taxon>
    </lineage>
</organism>
<keyword evidence="5" id="KW-1185">Reference proteome</keyword>
<dbReference type="InterPro" id="IPR032599">
    <property type="entry name" value="YcdB/YcdC_rep_domain"/>
</dbReference>
<protein>
    <submittedName>
        <fullName evidence="4">S-layer homology domain-containing protein</fullName>
    </submittedName>
</protein>
<gene>
    <name evidence="4" type="ORF">SAMN02745123_00816</name>
</gene>
<dbReference type="Proteomes" id="UP000183997">
    <property type="component" value="Unassembled WGS sequence"/>
</dbReference>
<dbReference type="OrthoDB" id="1804207at2"/>
<dbReference type="EMBL" id="FRAR01000007">
    <property type="protein sequence ID" value="SHK13390.1"/>
    <property type="molecule type" value="Genomic_DNA"/>
</dbReference>